<keyword evidence="1" id="KW-0732">Signal</keyword>
<proteinExistence type="predicted"/>
<dbReference type="AlphaFoldDB" id="A0A4P9YUR2"/>
<feature type="signal peptide" evidence="1">
    <location>
        <begin position="1"/>
        <end position="25"/>
    </location>
</feature>
<accession>A0A4P9YUR2</accession>
<evidence type="ECO:0000313" key="2">
    <source>
        <dbReference type="EMBL" id="RKP23773.1"/>
    </source>
</evidence>
<evidence type="ECO:0000256" key="1">
    <source>
        <dbReference type="SAM" id="SignalP"/>
    </source>
</evidence>
<dbReference type="EMBL" id="KZ990699">
    <property type="protein sequence ID" value="RKP23773.1"/>
    <property type="molecule type" value="Genomic_DNA"/>
</dbReference>
<name>A0A4P9YUR2_9FUNG</name>
<keyword evidence="3" id="KW-1185">Reference proteome</keyword>
<sequence length="123" mass="13495">MQLIRLFSILSLLLLVGKHVGLGIAHPIDAEHDSTGIEPDQQHATASPTAQRMLLLLLPQSGQPTPVVRNSLLDRRAPSSAVWPAMLVQARPTPPPGSSQQHKYHGFLHSQPIPMTMLEKQHI</sequence>
<feature type="chain" id="PRO_5020386204" description="Secreted protein" evidence="1">
    <location>
        <begin position="26"/>
        <end position="123"/>
    </location>
</feature>
<evidence type="ECO:0008006" key="4">
    <source>
        <dbReference type="Google" id="ProtNLM"/>
    </source>
</evidence>
<evidence type="ECO:0000313" key="3">
    <source>
        <dbReference type="Proteomes" id="UP000278143"/>
    </source>
</evidence>
<organism evidence="2 3">
    <name type="scientific">Syncephalis pseudoplumigaleata</name>
    <dbReference type="NCBI Taxonomy" id="1712513"/>
    <lineage>
        <taxon>Eukaryota</taxon>
        <taxon>Fungi</taxon>
        <taxon>Fungi incertae sedis</taxon>
        <taxon>Zoopagomycota</taxon>
        <taxon>Zoopagomycotina</taxon>
        <taxon>Zoopagomycetes</taxon>
        <taxon>Zoopagales</taxon>
        <taxon>Piptocephalidaceae</taxon>
        <taxon>Syncephalis</taxon>
    </lineage>
</organism>
<dbReference type="Proteomes" id="UP000278143">
    <property type="component" value="Unassembled WGS sequence"/>
</dbReference>
<reference evidence="3" key="1">
    <citation type="journal article" date="2018" name="Nat. Microbiol.">
        <title>Leveraging single-cell genomics to expand the fungal tree of life.</title>
        <authorList>
            <person name="Ahrendt S.R."/>
            <person name="Quandt C.A."/>
            <person name="Ciobanu D."/>
            <person name="Clum A."/>
            <person name="Salamov A."/>
            <person name="Andreopoulos B."/>
            <person name="Cheng J.F."/>
            <person name="Woyke T."/>
            <person name="Pelin A."/>
            <person name="Henrissat B."/>
            <person name="Reynolds N.K."/>
            <person name="Benny G.L."/>
            <person name="Smith M.E."/>
            <person name="James T.Y."/>
            <person name="Grigoriev I.V."/>
        </authorList>
    </citation>
    <scope>NUCLEOTIDE SEQUENCE [LARGE SCALE GENOMIC DNA]</scope>
    <source>
        <strain evidence="3">Benny S71-1</strain>
    </source>
</reference>
<protein>
    <recommendedName>
        <fullName evidence="4">Secreted protein</fullName>
    </recommendedName>
</protein>
<gene>
    <name evidence="2" type="ORF">SYNPS1DRAFT_30472</name>
</gene>